<organism evidence="1 2">
    <name type="scientific">Ficus carica</name>
    <name type="common">Common fig</name>
    <dbReference type="NCBI Taxonomy" id="3494"/>
    <lineage>
        <taxon>Eukaryota</taxon>
        <taxon>Viridiplantae</taxon>
        <taxon>Streptophyta</taxon>
        <taxon>Embryophyta</taxon>
        <taxon>Tracheophyta</taxon>
        <taxon>Spermatophyta</taxon>
        <taxon>Magnoliopsida</taxon>
        <taxon>eudicotyledons</taxon>
        <taxon>Gunneridae</taxon>
        <taxon>Pentapetalae</taxon>
        <taxon>rosids</taxon>
        <taxon>fabids</taxon>
        <taxon>Rosales</taxon>
        <taxon>Moraceae</taxon>
        <taxon>Ficeae</taxon>
        <taxon>Ficus</taxon>
    </lineage>
</organism>
<keyword evidence="2" id="KW-1185">Reference proteome</keyword>
<proteinExistence type="predicted"/>
<dbReference type="EMBL" id="BTGU01000004">
    <property type="protein sequence ID" value="GMN33021.1"/>
    <property type="molecule type" value="Genomic_DNA"/>
</dbReference>
<evidence type="ECO:0000313" key="1">
    <source>
        <dbReference type="EMBL" id="GMN33021.1"/>
    </source>
</evidence>
<evidence type="ECO:0000313" key="2">
    <source>
        <dbReference type="Proteomes" id="UP001187192"/>
    </source>
</evidence>
<protein>
    <submittedName>
        <fullName evidence="1">Uncharacterized protein</fullName>
    </submittedName>
</protein>
<dbReference type="Proteomes" id="UP001187192">
    <property type="component" value="Unassembled WGS sequence"/>
</dbReference>
<dbReference type="Gramene" id="FCD_00017451-RA">
    <property type="protein sequence ID" value="FCD_00017451-RA:cds"/>
    <property type="gene ID" value="FCD_00017451"/>
</dbReference>
<dbReference type="AlphaFoldDB" id="A0AA88A2F1"/>
<gene>
    <name evidence="1" type="ORF">TIFTF001_003926</name>
</gene>
<reference evidence="1" key="1">
    <citation type="submission" date="2023-07" db="EMBL/GenBank/DDBJ databases">
        <title>draft genome sequence of fig (Ficus carica).</title>
        <authorList>
            <person name="Takahashi T."/>
            <person name="Nishimura K."/>
        </authorList>
    </citation>
    <scope>NUCLEOTIDE SEQUENCE</scope>
</reference>
<sequence length="103" mass="11315">MLPNPQRHLGTRPTIATDIVDLSSRLASSRKRPLPPKARKVILGLGGGWEWGDIVGRREDSMGGARPRRRSPVVLVAAAFSGLVSKSTLGEGFFLPFWLMFVF</sequence>
<name>A0AA88A2F1_FICCA</name>
<comment type="caution">
    <text evidence="1">The sequence shown here is derived from an EMBL/GenBank/DDBJ whole genome shotgun (WGS) entry which is preliminary data.</text>
</comment>
<accession>A0AA88A2F1</accession>